<name>A0ACB7Z8A1_9ERIC</name>
<proteinExistence type="predicted"/>
<protein>
    <submittedName>
        <fullName evidence="1">Uncharacterized protein</fullName>
    </submittedName>
</protein>
<sequence>MDVRYSYHCRPDDSISRNLDRVKLSNACFLNMRVCHKLRKLAAAGGSDADGNEEVTLGTKRAILLTSWTEFLARDELSSRLKFRLRSDYIPDDSVKEAIVDEVQRVGRSMLDSENLKKPLSLLVEVGISMLQKPGESEDEGIARAIKEMDVWDYEPATEASIGRLREVAFEYGKWSNEYCKRCEKTLAYGRLARLPCSHVFHRQCIEGWLRGCRMCPDDSIFTKGMKPLDVCILNLRVCHKLRKLADDGGSNVDANKEVRLGTERSILSVDWTKFLAGDNLRCNMKLRLSSVYLPDDSVKDLEDLKPRALLVDVGISMLQKPDDSEEEGIPRAIEEMDVWDWVPATEASIGRLREVAFEYGKWSDEYCKQCKKTLAYGRLARLPCSHVFHRKCVEEWLGACHMCLVRHFRMPTRRTDVFGDPAA</sequence>
<keyword evidence="2" id="KW-1185">Reference proteome</keyword>
<organism evidence="1 2">
    <name type="scientific">Vaccinium darrowii</name>
    <dbReference type="NCBI Taxonomy" id="229202"/>
    <lineage>
        <taxon>Eukaryota</taxon>
        <taxon>Viridiplantae</taxon>
        <taxon>Streptophyta</taxon>
        <taxon>Embryophyta</taxon>
        <taxon>Tracheophyta</taxon>
        <taxon>Spermatophyta</taxon>
        <taxon>Magnoliopsida</taxon>
        <taxon>eudicotyledons</taxon>
        <taxon>Gunneridae</taxon>
        <taxon>Pentapetalae</taxon>
        <taxon>asterids</taxon>
        <taxon>Ericales</taxon>
        <taxon>Ericaceae</taxon>
        <taxon>Vaccinioideae</taxon>
        <taxon>Vaccinieae</taxon>
        <taxon>Vaccinium</taxon>
    </lineage>
</organism>
<accession>A0ACB7Z8A1</accession>
<reference evidence="1 2" key="1">
    <citation type="journal article" date="2021" name="Hortic Res">
        <title>High-quality reference genome and annotation aids understanding of berry development for evergreen blueberry (Vaccinium darrowii).</title>
        <authorList>
            <person name="Yu J."/>
            <person name="Hulse-Kemp A.M."/>
            <person name="Babiker E."/>
            <person name="Staton M."/>
        </authorList>
    </citation>
    <scope>NUCLEOTIDE SEQUENCE [LARGE SCALE GENOMIC DNA]</scope>
    <source>
        <strain evidence="2">cv. NJ 8807/NJ 8810</strain>
        <tissue evidence="1">Young leaf</tissue>
    </source>
</reference>
<dbReference type="EMBL" id="CM037154">
    <property type="protein sequence ID" value="KAH7861787.1"/>
    <property type="molecule type" value="Genomic_DNA"/>
</dbReference>
<evidence type="ECO:0000313" key="1">
    <source>
        <dbReference type="EMBL" id="KAH7861787.1"/>
    </source>
</evidence>
<comment type="caution">
    <text evidence="1">The sequence shown here is derived from an EMBL/GenBank/DDBJ whole genome shotgun (WGS) entry which is preliminary data.</text>
</comment>
<evidence type="ECO:0000313" key="2">
    <source>
        <dbReference type="Proteomes" id="UP000828048"/>
    </source>
</evidence>
<dbReference type="Proteomes" id="UP000828048">
    <property type="component" value="Chromosome 4"/>
</dbReference>
<gene>
    <name evidence="1" type="ORF">Vadar_030880</name>
</gene>